<proteinExistence type="predicted"/>
<reference evidence="2" key="1">
    <citation type="journal article" date="2013" name="Nat. Genet.">
        <title>The duck genome and transcriptome provide insight into an avian influenza virus reservoir species.</title>
        <authorList>
            <person name="Huang Y."/>
            <person name="Li Y."/>
            <person name="Burt D.W."/>
            <person name="Chen H."/>
            <person name="Zhang Y."/>
            <person name="Qian W."/>
            <person name="Kim H."/>
            <person name="Gan S."/>
            <person name="Zhao Y."/>
            <person name="Li J."/>
            <person name="Yi K."/>
            <person name="Feng H."/>
            <person name="Zhu P."/>
            <person name="Li B."/>
            <person name="Liu Q."/>
            <person name="Fairley S."/>
            <person name="Magor K.E."/>
            <person name="Du Z."/>
            <person name="Hu X."/>
            <person name="Goodman L."/>
            <person name="Tafer H."/>
            <person name="Vignal A."/>
            <person name="Lee T."/>
            <person name="Kim K.W."/>
            <person name="Sheng Z."/>
            <person name="An Y."/>
            <person name="Searle S."/>
            <person name="Herrero J."/>
            <person name="Groenen M.A."/>
            <person name="Crooijmans R.P."/>
            <person name="Faraut T."/>
            <person name="Cai Q."/>
            <person name="Webster R.G."/>
            <person name="Aldridge J.R."/>
            <person name="Warren W.C."/>
            <person name="Bartschat S."/>
            <person name="Kehr S."/>
            <person name="Marz M."/>
            <person name="Stadler P.F."/>
            <person name="Smith J."/>
            <person name="Kraus R.H."/>
            <person name="Zhao Y."/>
            <person name="Ren L."/>
            <person name="Fei J."/>
            <person name="Morisson M."/>
            <person name="Kaiser P."/>
            <person name="Griffin D.K."/>
            <person name="Rao M."/>
            <person name="Pitel F."/>
            <person name="Wang J."/>
            <person name="Li N."/>
        </authorList>
    </citation>
    <scope>NUCLEOTIDE SEQUENCE [LARGE SCALE GENOMIC DNA]</scope>
</reference>
<gene>
    <name evidence="1" type="ORF">Anapl_05270</name>
</gene>
<dbReference type="Proteomes" id="UP000296049">
    <property type="component" value="Unassembled WGS sequence"/>
</dbReference>
<evidence type="ECO:0000313" key="1">
    <source>
        <dbReference type="EMBL" id="EOA98191.1"/>
    </source>
</evidence>
<protein>
    <submittedName>
        <fullName evidence="1">Uncharacterized protein</fullName>
    </submittedName>
</protein>
<sequence length="410" mass="44674">MAAAQSQQTSGTGERLRMAVVSMQECLALLFLSKHISQSRKAEKQARHTDRYSPPRLIDALLCQSCQCAQGIHLPLNPFSLHSEQRKIVSQTINSTAQEMTERPHLAMHMHTPNPTLSLLPPRPPPAHPGGAAWVLAAAGMQLNLCHCRSCPVVPATPYTVAEVSDLIQHPKQTALQGLVEHRSRIRSAASSQANPNECSNLKSLPLADLLTCKSTASLCAQISMSWIPKITVPAALCPAVAQLILPVCQAGGRGGRHVSGEKAGPNLTMVANAPSTESEIIHRQRALSLGGGQPHEHIQLTKSRAPPEPYQSSGLKSAATPWPPITPLVWGEFCPVQTWLRQWHSEKEGLLSSVDSYGWKKKGVLKITQAVRVARMHHQQPPRKDSAWLIDSFRGDVPKPFNVFSVDVL</sequence>
<keyword evidence="2" id="KW-1185">Reference proteome</keyword>
<dbReference type="AlphaFoldDB" id="R0JM43"/>
<evidence type="ECO:0000313" key="2">
    <source>
        <dbReference type="Proteomes" id="UP000296049"/>
    </source>
</evidence>
<organism evidence="1 2">
    <name type="scientific">Anas platyrhynchos</name>
    <name type="common">Mallard</name>
    <name type="synonym">Anas boschas</name>
    <dbReference type="NCBI Taxonomy" id="8839"/>
    <lineage>
        <taxon>Eukaryota</taxon>
        <taxon>Metazoa</taxon>
        <taxon>Chordata</taxon>
        <taxon>Craniata</taxon>
        <taxon>Vertebrata</taxon>
        <taxon>Euteleostomi</taxon>
        <taxon>Archelosauria</taxon>
        <taxon>Archosauria</taxon>
        <taxon>Dinosauria</taxon>
        <taxon>Saurischia</taxon>
        <taxon>Theropoda</taxon>
        <taxon>Coelurosauria</taxon>
        <taxon>Aves</taxon>
        <taxon>Neognathae</taxon>
        <taxon>Galloanserae</taxon>
        <taxon>Anseriformes</taxon>
        <taxon>Anatidae</taxon>
        <taxon>Anatinae</taxon>
        <taxon>Anas</taxon>
    </lineage>
</organism>
<accession>R0JM43</accession>
<dbReference type="EMBL" id="KB743532">
    <property type="protein sequence ID" value="EOA98191.1"/>
    <property type="molecule type" value="Genomic_DNA"/>
</dbReference>
<name>R0JM43_ANAPL</name>